<sequence>MACRSMLLPNARGDRVVASPRRSHDRAPGTRSAPPPRPGRAPSNQKVDRGGRRREARGRCRVRTSCWCRRSPCAKRCLAIVAPPQDTNLAKTVVPQTFQGAVGNIRSFQMRNGCGENTGNIQRDIAVTDDHCSMPREVDIEIGVLRLVAVLADQFAGRKAACEFLTWRVQIRVVRASDRIDDSVVPAREFSWQQIATDTDVAEEPEAIARSNRVETPATSFFSG</sequence>
<evidence type="ECO:0000313" key="3">
    <source>
        <dbReference type="Proteomes" id="UP000282551"/>
    </source>
</evidence>
<dbReference type="AntiFam" id="ANF00146">
    <property type="entry name" value="Shadow ORF (opposite fprA)"/>
</dbReference>
<evidence type="ECO:0000256" key="1">
    <source>
        <dbReference type="SAM" id="MobiDB-lite"/>
    </source>
</evidence>
<accession>A0A448I5R4</accession>
<proteinExistence type="predicted"/>
<keyword evidence="3" id="KW-1185">Reference proteome</keyword>
<protein>
    <submittedName>
        <fullName evidence="2">Uncharacterized protein</fullName>
    </submittedName>
</protein>
<organism evidence="2 3">
    <name type="scientific">Mycolicibacterium chitae</name>
    <name type="common">Mycobacterium chitae</name>
    <dbReference type="NCBI Taxonomy" id="1792"/>
    <lineage>
        <taxon>Bacteria</taxon>
        <taxon>Bacillati</taxon>
        <taxon>Actinomycetota</taxon>
        <taxon>Actinomycetes</taxon>
        <taxon>Mycobacteriales</taxon>
        <taxon>Mycobacteriaceae</taxon>
        <taxon>Mycolicibacterium</taxon>
    </lineage>
</organism>
<dbReference type="EMBL" id="LR134355">
    <property type="protein sequence ID" value="VEG47866.1"/>
    <property type="molecule type" value="Genomic_DNA"/>
</dbReference>
<gene>
    <name evidence="2" type="ORF">NCTC10485_02158</name>
</gene>
<feature type="region of interest" description="Disordered" evidence="1">
    <location>
        <begin position="1"/>
        <end position="56"/>
    </location>
</feature>
<reference evidence="2 3" key="1">
    <citation type="submission" date="2018-12" db="EMBL/GenBank/DDBJ databases">
        <authorList>
            <consortium name="Pathogen Informatics"/>
        </authorList>
    </citation>
    <scope>NUCLEOTIDE SEQUENCE [LARGE SCALE GENOMIC DNA]</scope>
    <source>
        <strain evidence="2 3">NCTC10485</strain>
    </source>
</reference>
<dbReference type="AlphaFoldDB" id="A0A448I5R4"/>
<evidence type="ECO:0000313" key="2">
    <source>
        <dbReference type="EMBL" id="VEG47866.1"/>
    </source>
</evidence>
<dbReference type="Proteomes" id="UP000282551">
    <property type="component" value="Chromosome"/>
</dbReference>
<name>A0A448I5R4_MYCCI</name>